<accession>A0A348FWZ4</accession>
<dbReference type="Proteomes" id="UP000266934">
    <property type="component" value="Chromosome"/>
</dbReference>
<dbReference type="PIRSF" id="PIRSF006276">
    <property type="entry name" value="UspA"/>
    <property type="match status" value="1"/>
</dbReference>
<feature type="domain" description="UspA" evidence="3">
    <location>
        <begin position="1"/>
        <end position="140"/>
    </location>
</feature>
<dbReference type="PRINTS" id="PR01438">
    <property type="entry name" value="UNVRSLSTRESS"/>
</dbReference>
<sequence>MFKKILVPVDLAELDFSKPALDAALSIARTDGATLRLLNVLQLLPAMMAEYLPADFDEIQQKNASEALAKLAGGLDLHPANISAAVRIGPVHHEVLEEAKEFGADLIVMSSHDPGLRTYFIGSNAAQVVRHAHCSVMVVRSRAEAP</sequence>
<name>A0A348FWZ4_9HYPH</name>
<organism evidence="4 5">
    <name type="scientific">Blastochloris tepida</name>
    <dbReference type="NCBI Taxonomy" id="2233851"/>
    <lineage>
        <taxon>Bacteria</taxon>
        <taxon>Pseudomonadati</taxon>
        <taxon>Pseudomonadota</taxon>
        <taxon>Alphaproteobacteria</taxon>
        <taxon>Hyphomicrobiales</taxon>
        <taxon>Blastochloridaceae</taxon>
        <taxon>Blastochloris</taxon>
    </lineage>
</organism>
<comment type="similarity">
    <text evidence="1 2">Belongs to the universal stress protein A family.</text>
</comment>
<dbReference type="EMBL" id="AP018907">
    <property type="protein sequence ID" value="BBF91827.1"/>
    <property type="molecule type" value="Genomic_DNA"/>
</dbReference>
<gene>
    <name evidence="4" type="ORF">BLTE_05120</name>
</gene>
<protein>
    <recommendedName>
        <fullName evidence="2">Universal stress protein</fullName>
    </recommendedName>
</protein>
<dbReference type="SUPFAM" id="SSF52402">
    <property type="entry name" value="Adenine nucleotide alpha hydrolases-like"/>
    <property type="match status" value="1"/>
</dbReference>
<dbReference type="CDD" id="cd00293">
    <property type="entry name" value="USP-like"/>
    <property type="match status" value="1"/>
</dbReference>
<keyword evidence="2" id="KW-0963">Cytoplasm</keyword>
<dbReference type="KEGG" id="blag:BLTE_05120"/>
<dbReference type="RefSeq" id="WP_126397342.1">
    <property type="nucleotide sequence ID" value="NZ_AP018907.1"/>
</dbReference>
<proteinExistence type="inferred from homology"/>
<evidence type="ECO:0000256" key="2">
    <source>
        <dbReference type="PIRNR" id="PIRNR006276"/>
    </source>
</evidence>
<dbReference type="InterPro" id="IPR006015">
    <property type="entry name" value="Universal_stress_UspA"/>
</dbReference>
<dbReference type="PANTHER" id="PTHR46268">
    <property type="entry name" value="STRESS RESPONSE PROTEIN NHAX"/>
    <property type="match status" value="1"/>
</dbReference>
<keyword evidence="5" id="KW-1185">Reference proteome</keyword>
<dbReference type="Pfam" id="PF00582">
    <property type="entry name" value="Usp"/>
    <property type="match status" value="1"/>
</dbReference>
<evidence type="ECO:0000313" key="4">
    <source>
        <dbReference type="EMBL" id="BBF91827.1"/>
    </source>
</evidence>
<evidence type="ECO:0000256" key="1">
    <source>
        <dbReference type="ARBA" id="ARBA00008791"/>
    </source>
</evidence>
<comment type="subcellular location">
    <subcellularLocation>
        <location evidence="2">Cytoplasm</location>
    </subcellularLocation>
</comment>
<dbReference type="InterPro" id="IPR014729">
    <property type="entry name" value="Rossmann-like_a/b/a_fold"/>
</dbReference>
<dbReference type="Gene3D" id="3.40.50.620">
    <property type="entry name" value="HUPs"/>
    <property type="match status" value="1"/>
</dbReference>
<dbReference type="AlphaFoldDB" id="A0A348FWZ4"/>
<reference evidence="4 5" key="1">
    <citation type="submission" date="2018-08" db="EMBL/GenBank/DDBJ databases">
        <title>Complete genome sequencing of Blastochloris tepida GI.</title>
        <authorList>
            <person name="Tsukatani Y."/>
            <person name="Mori H."/>
        </authorList>
    </citation>
    <scope>NUCLEOTIDE SEQUENCE [LARGE SCALE GENOMIC DNA]</scope>
    <source>
        <strain evidence="4 5">GI</strain>
    </source>
</reference>
<dbReference type="GO" id="GO:0005737">
    <property type="term" value="C:cytoplasm"/>
    <property type="evidence" value="ECO:0007669"/>
    <property type="project" value="UniProtKB-SubCell"/>
</dbReference>
<dbReference type="PANTHER" id="PTHR46268:SF6">
    <property type="entry name" value="UNIVERSAL STRESS PROTEIN UP12"/>
    <property type="match status" value="1"/>
</dbReference>
<dbReference type="InterPro" id="IPR006016">
    <property type="entry name" value="UspA"/>
</dbReference>
<evidence type="ECO:0000313" key="5">
    <source>
        <dbReference type="Proteomes" id="UP000266934"/>
    </source>
</evidence>
<evidence type="ECO:0000259" key="3">
    <source>
        <dbReference type="Pfam" id="PF00582"/>
    </source>
</evidence>
<dbReference type="OrthoDB" id="9792500at2"/>